<reference evidence="7 8" key="1">
    <citation type="submission" date="2020-08" db="EMBL/GenBank/DDBJ databases">
        <title>Complete genome sequence of Entomobacter blattae G55GP.</title>
        <authorList>
            <person name="Poehlein A."/>
            <person name="Guzman J."/>
            <person name="Daniel R."/>
            <person name="Vilcinskas A."/>
        </authorList>
    </citation>
    <scope>NUCLEOTIDE SEQUENCE [LARGE SCALE GENOMIC DNA]</scope>
    <source>
        <strain evidence="7 8">G55GP</strain>
    </source>
</reference>
<gene>
    <name evidence="7" type="primary">eamA</name>
    <name evidence="7" type="ORF">JGUZn3_10800</name>
</gene>
<accession>A0A7H1NR98</accession>
<feature type="domain" description="EamA" evidence="6">
    <location>
        <begin position="7"/>
        <end position="131"/>
    </location>
</feature>
<feature type="transmembrane region" description="Helical" evidence="5">
    <location>
        <begin position="33"/>
        <end position="51"/>
    </location>
</feature>
<dbReference type="PANTHER" id="PTHR32322">
    <property type="entry name" value="INNER MEMBRANE TRANSPORTER"/>
    <property type="match status" value="1"/>
</dbReference>
<dbReference type="PANTHER" id="PTHR32322:SF9">
    <property type="entry name" value="AMINO-ACID METABOLITE EFFLUX PUMP-RELATED"/>
    <property type="match status" value="1"/>
</dbReference>
<dbReference type="InterPro" id="IPR050638">
    <property type="entry name" value="AA-Vitamin_Transporters"/>
</dbReference>
<evidence type="ECO:0000313" key="7">
    <source>
        <dbReference type="EMBL" id="QNT78308.1"/>
    </source>
</evidence>
<evidence type="ECO:0000259" key="6">
    <source>
        <dbReference type="Pfam" id="PF00892"/>
    </source>
</evidence>
<dbReference type="EMBL" id="CP060244">
    <property type="protein sequence ID" value="QNT78308.1"/>
    <property type="molecule type" value="Genomic_DNA"/>
</dbReference>
<evidence type="ECO:0000256" key="2">
    <source>
        <dbReference type="ARBA" id="ARBA00022692"/>
    </source>
</evidence>
<feature type="transmembrane region" description="Helical" evidence="5">
    <location>
        <begin position="116"/>
        <end position="134"/>
    </location>
</feature>
<dbReference type="Pfam" id="PF00892">
    <property type="entry name" value="EamA"/>
    <property type="match status" value="2"/>
</dbReference>
<dbReference type="GO" id="GO:0016020">
    <property type="term" value="C:membrane"/>
    <property type="evidence" value="ECO:0007669"/>
    <property type="project" value="UniProtKB-SubCell"/>
</dbReference>
<feature type="domain" description="EamA" evidence="6">
    <location>
        <begin position="143"/>
        <end position="286"/>
    </location>
</feature>
<feature type="transmembrane region" description="Helical" evidence="5">
    <location>
        <begin position="88"/>
        <end position="109"/>
    </location>
</feature>
<dbReference type="Proteomes" id="UP000516349">
    <property type="component" value="Chromosome"/>
</dbReference>
<evidence type="ECO:0000256" key="5">
    <source>
        <dbReference type="SAM" id="Phobius"/>
    </source>
</evidence>
<dbReference type="KEGG" id="ebla:JGUZn3_10800"/>
<keyword evidence="8" id="KW-1185">Reference proteome</keyword>
<feature type="transmembrane region" description="Helical" evidence="5">
    <location>
        <begin position="63"/>
        <end position="82"/>
    </location>
</feature>
<feature type="transmembrane region" description="Helical" evidence="5">
    <location>
        <begin position="140"/>
        <end position="162"/>
    </location>
</feature>
<evidence type="ECO:0000256" key="4">
    <source>
        <dbReference type="ARBA" id="ARBA00023136"/>
    </source>
</evidence>
<dbReference type="RefSeq" id="WP_203414638.1">
    <property type="nucleotide sequence ID" value="NZ_CP060244.1"/>
</dbReference>
<dbReference type="AlphaFoldDB" id="A0A7H1NR98"/>
<dbReference type="InterPro" id="IPR037185">
    <property type="entry name" value="EmrE-like"/>
</dbReference>
<keyword evidence="3 5" id="KW-1133">Transmembrane helix</keyword>
<evidence type="ECO:0000313" key="8">
    <source>
        <dbReference type="Proteomes" id="UP000516349"/>
    </source>
</evidence>
<sequence length="302" mass="32667">MTLRDWLLAMIVVTVWGINFVVIKTGLHSLPPFMLAGLRFTLVAFPAIFMIRRPPIKLKWLVAYGLSISFGQFALLFSAIAIGLPPGIASLLIQIQAFFTIGLSALLYAERIHAMQIIGMVLTGSGMGLLVLAQGGGAHISSLGLLLILGAALCWAIGNIINKAMMPKKDASHILAIVVWASLVPILPFFACSLLFEDPAALFADFSQHFTVTAFLSTLYLAYGATIIGYGLWGALLARYESWRIAPLSLMVPIIGMSSSMLILHERPNSFQLVGMGIILLGLGVTVIGPTLLRKYRTRNPS</sequence>
<keyword evidence="4 5" id="KW-0472">Membrane</keyword>
<feature type="transmembrane region" description="Helical" evidence="5">
    <location>
        <begin position="245"/>
        <end position="265"/>
    </location>
</feature>
<proteinExistence type="predicted"/>
<dbReference type="SUPFAM" id="SSF103481">
    <property type="entry name" value="Multidrug resistance efflux transporter EmrE"/>
    <property type="match status" value="2"/>
</dbReference>
<protein>
    <submittedName>
        <fullName evidence="7">Putative amino-acid metabolite efflux pump</fullName>
    </submittedName>
</protein>
<feature type="transmembrane region" description="Helical" evidence="5">
    <location>
        <begin position="208"/>
        <end position="233"/>
    </location>
</feature>
<feature type="transmembrane region" description="Helical" evidence="5">
    <location>
        <begin position="7"/>
        <end position="27"/>
    </location>
</feature>
<feature type="transmembrane region" description="Helical" evidence="5">
    <location>
        <begin position="271"/>
        <end position="293"/>
    </location>
</feature>
<comment type="subcellular location">
    <subcellularLocation>
        <location evidence="1">Membrane</location>
        <topology evidence="1">Multi-pass membrane protein</topology>
    </subcellularLocation>
</comment>
<name>A0A7H1NR98_9PROT</name>
<evidence type="ECO:0000256" key="3">
    <source>
        <dbReference type="ARBA" id="ARBA00022989"/>
    </source>
</evidence>
<evidence type="ECO:0000256" key="1">
    <source>
        <dbReference type="ARBA" id="ARBA00004141"/>
    </source>
</evidence>
<dbReference type="InterPro" id="IPR000620">
    <property type="entry name" value="EamA_dom"/>
</dbReference>
<keyword evidence="2 5" id="KW-0812">Transmembrane</keyword>
<feature type="transmembrane region" description="Helical" evidence="5">
    <location>
        <begin position="174"/>
        <end position="196"/>
    </location>
</feature>
<organism evidence="7 8">
    <name type="scientific">Entomobacter blattae</name>
    <dbReference type="NCBI Taxonomy" id="2762277"/>
    <lineage>
        <taxon>Bacteria</taxon>
        <taxon>Pseudomonadati</taxon>
        <taxon>Pseudomonadota</taxon>
        <taxon>Alphaproteobacteria</taxon>
        <taxon>Acetobacterales</taxon>
        <taxon>Acetobacteraceae</taxon>
        <taxon>Entomobacter</taxon>
    </lineage>
</organism>